<evidence type="ECO:0000313" key="4">
    <source>
        <dbReference type="Proteomes" id="UP000287972"/>
    </source>
</evidence>
<dbReference type="InterPro" id="IPR021476">
    <property type="entry name" value="Egh16-like"/>
</dbReference>
<dbReference type="PANTHER" id="PTHR34618:SF3">
    <property type="entry name" value="GEGH 16 PROTEIN"/>
    <property type="match status" value="1"/>
</dbReference>
<accession>A0A428RBE1</accession>
<feature type="compositionally biased region" description="Low complexity" evidence="1">
    <location>
        <begin position="297"/>
        <end position="382"/>
    </location>
</feature>
<name>A0A428RBE1_9HYPO</name>
<comment type="caution">
    <text evidence="3">The sequence shown here is derived from an EMBL/GenBank/DDBJ whole genome shotgun (WGS) entry which is preliminary data.</text>
</comment>
<evidence type="ECO:0008006" key="5">
    <source>
        <dbReference type="Google" id="ProtNLM"/>
    </source>
</evidence>
<feature type="chain" id="PRO_5019061541" description="GEgh 16 protein" evidence="2">
    <location>
        <begin position="20"/>
        <end position="422"/>
    </location>
</feature>
<sequence length="422" mass="43678">MHSLLSFFVSSSLLALAHGHAVILNAQGEDGSPASVGFQVDPEIARNCTTINPCQQDATLIRDAEIQANVVNQCGRTELSGNIDVGENTENALSAGAVTQVRAGSEITVTIHQVNADGAGPYVCDLDESSNANQISQNLTVLNNVPGSNGLSQAKEQQFNITVVMPDDLNCFGASTGNICTVRCRNNALAGPFGGCFAVQQIDTEEKTNSPQQITTAKTLKEVTDQVAQNQADFPDAVAANQNAGSDDAEQNRAAVDAILGNTIVTSAFGQETPTVSLGRQVDATQTADAGNGGNNNGNNNNNNNGNNGNDNDNNNGNDDATGNNGNNNGNNNGDNATGNDDTANNGNTGNDDTANNGNTGNDATNGGNNDGTDNNNNNNGNGNNGGNGNRGNRGGRFGGFGKRAFSQMRWARRNYLSGDEH</sequence>
<proteinExistence type="predicted"/>
<dbReference type="Pfam" id="PF11327">
    <property type="entry name" value="Egh16-like"/>
    <property type="match status" value="1"/>
</dbReference>
<feature type="compositionally biased region" description="Gly residues" evidence="1">
    <location>
        <begin position="383"/>
        <end position="402"/>
    </location>
</feature>
<dbReference type="AlphaFoldDB" id="A0A428RBE1"/>
<gene>
    <name evidence="3" type="ORF">CEP51_011410</name>
</gene>
<evidence type="ECO:0000256" key="1">
    <source>
        <dbReference type="SAM" id="MobiDB-lite"/>
    </source>
</evidence>
<reference evidence="3 4" key="1">
    <citation type="submission" date="2017-06" db="EMBL/GenBank/DDBJ databases">
        <title>Comparative genomic analysis of Ambrosia Fusariam Clade fungi.</title>
        <authorList>
            <person name="Stajich J.E."/>
            <person name="Carrillo J."/>
            <person name="Kijimoto T."/>
            <person name="Eskalen A."/>
            <person name="O'Donnell K."/>
            <person name="Kasson M."/>
        </authorList>
    </citation>
    <scope>NUCLEOTIDE SEQUENCE [LARGE SCALE GENOMIC DNA]</scope>
    <source>
        <strain evidence="3 4">NRRL62606</strain>
    </source>
</reference>
<evidence type="ECO:0000313" key="3">
    <source>
        <dbReference type="EMBL" id="RSL74842.1"/>
    </source>
</evidence>
<keyword evidence="4" id="KW-1185">Reference proteome</keyword>
<evidence type="ECO:0000256" key="2">
    <source>
        <dbReference type="SAM" id="SignalP"/>
    </source>
</evidence>
<keyword evidence="2" id="KW-0732">Signal</keyword>
<organism evidence="3 4">
    <name type="scientific">Fusarium floridanum</name>
    <dbReference type="NCBI Taxonomy" id="1325733"/>
    <lineage>
        <taxon>Eukaryota</taxon>
        <taxon>Fungi</taxon>
        <taxon>Dikarya</taxon>
        <taxon>Ascomycota</taxon>
        <taxon>Pezizomycotina</taxon>
        <taxon>Sordariomycetes</taxon>
        <taxon>Hypocreomycetidae</taxon>
        <taxon>Hypocreales</taxon>
        <taxon>Nectriaceae</taxon>
        <taxon>Fusarium</taxon>
        <taxon>Fusarium solani species complex</taxon>
    </lineage>
</organism>
<dbReference type="Proteomes" id="UP000287972">
    <property type="component" value="Unassembled WGS sequence"/>
</dbReference>
<protein>
    <recommendedName>
        <fullName evidence="5">GEgh 16 protein</fullName>
    </recommendedName>
</protein>
<feature type="signal peptide" evidence="2">
    <location>
        <begin position="1"/>
        <end position="19"/>
    </location>
</feature>
<dbReference type="EMBL" id="NKCL01000387">
    <property type="protein sequence ID" value="RSL74842.1"/>
    <property type="molecule type" value="Genomic_DNA"/>
</dbReference>
<feature type="region of interest" description="Disordered" evidence="1">
    <location>
        <begin position="286"/>
        <end position="402"/>
    </location>
</feature>
<dbReference type="PANTHER" id="PTHR34618">
    <property type="entry name" value="SURFACE PROTEIN MAS1, PUTATIVE-RELATED"/>
    <property type="match status" value="1"/>
</dbReference>